<organism evidence="3">
    <name type="scientific">Schistocephalus solidus</name>
    <name type="common">Tapeworm</name>
    <dbReference type="NCBI Taxonomy" id="70667"/>
    <lineage>
        <taxon>Eukaryota</taxon>
        <taxon>Metazoa</taxon>
        <taxon>Spiralia</taxon>
        <taxon>Lophotrochozoa</taxon>
        <taxon>Platyhelminthes</taxon>
        <taxon>Cestoda</taxon>
        <taxon>Eucestoda</taxon>
        <taxon>Diphyllobothriidea</taxon>
        <taxon>Diphyllobothriidae</taxon>
        <taxon>Schistocephalus</taxon>
    </lineage>
</organism>
<accession>A0A183SKV2</accession>
<dbReference type="AlphaFoldDB" id="A0A183SKV2"/>
<protein>
    <submittedName>
        <fullName evidence="3">Reverse transcriptase domain-containing protein</fullName>
    </submittedName>
</protein>
<reference evidence="3" key="1">
    <citation type="submission" date="2016-06" db="UniProtKB">
        <authorList>
            <consortium name="WormBaseParasite"/>
        </authorList>
    </citation>
    <scope>IDENTIFICATION</scope>
</reference>
<evidence type="ECO:0000256" key="2">
    <source>
        <dbReference type="SAM" id="SignalP"/>
    </source>
</evidence>
<sequence length="183" mass="20414">LARTLFSLMLSAMLMDAYHDEHLGIRIAYRTDGYLLNSRHMQAERRVSTATVHDLLCADDCALNTVTEEDEQRSMDLFVTGCLRPTAALRLESPRYSPEHQTEEVQGRRLDDTPLRSGDLDRLLEPSQEIESLISQLPPQNTEAEMSRQDPGHGSPGADRNPQHARQAEASAPAVERPPAQNG</sequence>
<evidence type="ECO:0000313" key="3">
    <source>
        <dbReference type="WBParaSite" id="SSLN_0000500501-mRNA-1"/>
    </source>
</evidence>
<feature type="chain" id="PRO_5008153733" evidence="2">
    <location>
        <begin position="18"/>
        <end position="183"/>
    </location>
</feature>
<keyword evidence="2" id="KW-0732">Signal</keyword>
<feature type="compositionally biased region" description="Polar residues" evidence="1">
    <location>
        <begin position="129"/>
        <end position="144"/>
    </location>
</feature>
<proteinExistence type="predicted"/>
<feature type="signal peptide" evidence="2">
    <location>
        <begin position="1"/>
        <end position="17"/>
    </location>
</feature>
<name>A0A183SKV2_SCHSO</name>
<evidence type="ECO:0000256" key="1">
    <source>
        <dbReference type="SAM" id="MobiDB-lite"/>
    </source>
</evidence>
<feature type="region of interest" description="Disordered" evidence="1">
    <location>
        <begin position="93"/>
        <end position="183"/>
    </location>
</feature>
<dbReference type="WBParaSite" id="SSLN_0000500501-mRNA-1">
    <property type="protein sequence ID" value="SSLN_0000500501-mRNA-1"/>
    <property type="gene ID" value="SSLN_0000500501"/>
</dbReference>
<feature type="compositionally biased region" description="Basic and acidic residues" evidence="1">
    <location>
        <begin position="97"/>
        <end position="124"/>
    </location>
</feature>